<organism evidence="1 2">
    <name type="scientific">Escherichia coli</name>
    <dbReference type="NCBI Taxonomy" id="562"/>
    <lineage>
        <taxon>Bacteria</taxon>
        <taxon>Pseudomonadati</taxon>
        <taxon>Pseudomonadota</taxon>
        <taxon>Gammaproteobacteria</taxon>
        <taxon>Enterobacterales</taxon>
        <taxon>Enterobacteriaceae</taxon>
        <taxon>Escherichia</taxon>
    </lineage>
</organism>
<evidence type="ECO:0000313" key="2">
    <source>
        <dbReference type="Proteomes" id="UP000271797"/>
    </source>
</evidence>
<protein>
    <submittedName>
        <fullName evidence="1">Uncharacterized protein</fullName>
    </submittedName>
</protein>
<gene>
    <name evidence="1" type="ORF">NCTC9044_00131</name>
</gene>
<evidence type="ECO:0000313" key="1">
    <source>
        <dbReference type="EMBL" id="VED06139.1"/>
    </source>
</evidence>
<dbReference type="AlphaFoldDB" id="A0A447X1L5"/>
<reference evidence="1 2" key="1">
    <citation type="submission" date="2018-12" db="EMBL/GenBank/DDBJ databases">
        <authorList>
            <consortium name="Pathogen Informatics"/>
        </authorList>
    </citation>
    <scope>NUCLEOTIDE SEQUENCE [LARGE SCALE GENOMIC DNA]</scope>
    <source>
        <strain evidence="1 2">NCTC9044</strain>
    </source>
</reference>
<sequence>MPGGAKSLKQATKKHLKGAFLRIFNKLALLLQFFLSEEIGKQCGA</sequence>
<proteinExistence type="predicted"/>
<dbReference type="EMBL" id="LR134238">
    <property type="protein sequence ID" value="VED06139.1"/>
    <property type="molecule type" value="Genomic_DNA"/>
</dbReference>
<dbReference type="Proteomes" id="UP000271797">
    <property type="component" value="Chromosome"/>
</dbReference>
<name>A0A447X1L5_ECOLX</name>
<accession>A0A447X1L5</accession>